<proteinExistence type="predicted"/>
<dbReference type="RefSeq" id="WP_108530880.1">
    <property type="nucleotide sequence ID" value="NZ_PYHP01000019.1"/>
</dbReference>
<dbReference type="EMBL" id="PYHP01000019">
    <property type="protein sequence ID" value="PUA39887.1"/>
    <property type="molecule type" value="Genomic_DNA"/>
</dbReference>
<dbReference type="AlphaFoldDB" id="A0A2T6G6V4"/>
<evidence type="ECO:0000313" key="1">
    <source>
        <dbReference type="EMBL" id="PUA39887.1"/>
    </source>
</evidence>
<evidence type="ECO:0000313" key="2">
    <source>
        <dbReference type="Proteomes" id="UP000244184"/>
    </source>
</evidence>
<protein>
    <submittedName>
        <fullName evidence="1">Uncharacterized protein</fullName>
    </submittedName>
</protein>
<comment type="caution">
    <text evidence="1">The sequence shown here is derived from an EMBL/GenBank/DDBJ whole genome shotgun (WGS) entry which is preliminary data.</text>
</comment>
<gene>
    <name evidence="1" type="ORF">C8Z91_07435</name>
</gene>
<reference evidence="1 2" key="1">
    <citation type="submission" date="2018-03" db="EMBL/GenBank/DDBJ databases">
        <title>Genome sequence of Paenibacillus elgii strain AC13 an antimicrobial compound producing bacteria.</title>
        <authorList>
            <person name="Kurokawa A.S."/>
            <person name="Araujo J.F."/>
            <person name="Costa R.A."/>
            <person name="Ortega D.B."/>
            <person name="Pires A.S."/>
            <person name="Pappas G.J.Jr."/>
            <person name="Franco O.L."/>
            <person name="Barreto C."/>
            <person name="Magalhaes B.S."/>
            <person name="Kruger R.H."/>
        </authorList>
    </citation>
    <scope>NUCLEOTIDE SEQUENCE [LARGE SCALE GENOMIC DNA]</scope>
    <source>
        <strain evidence="1 2">AC13</strain>
    </source>
</reference>
<organism evidence="1 2">
    <name type="scientific">Paenibacillus elgii</name>
    <dbReference type="NCBI Taxonomy" id="189691"/>
    <lineage>
        <taxon>Bacteria</taxon>
        <taxon>Bacillati</taxon>
        <taxon>Bacillota</taxon>
        <taxon>Bacilli</taxon>
        <taxon>Bacillales</taxon>
        <taxon>Paenibacillaceae</taxon>
        <taxon>Paenibacillus</taxon>
    </lineage>
</organism>
<sequence length="198" mass="22602">MKRIVAFTTAILAILVLGYFYSSWYSYEKNNTNSEKKASELSKPADKLISVDSFDPNINWSNVTYRSTDVFQGSHPVEGETGNRYAWVKKDSKIELKNIKDKSIIVNGYVPFSSHQKASGVKEVVIEFRINGKHVKQLEIHEDQSFEEEIPFQTFQNLVKDNQCLLEIHVNNEFIPSQAGLGSDSRELSMMVKFIGQK</sequence>
<dbReference type="Proteomes" id="UP000244184">
    <property type="component" value="Unassembled WGS sequence"/>
</dbReference>
<accession>A0A2T6G6V4</accession>
<name>A0A2T6G6V4_9BACL</name>